<dbReference type="EMBL" id="CP089982">
    <property type="protein sequence ID" value="WXA94468.1"/>
    <property type="molecule type" value="Genomic_DNA"/>
</dbReference>
<gene>
    <name evidence="1" type="ORF">LZC95_49480</name>
</gene>
<name>A0ABZ2K705_9BACT</name>
<dbReference type="RefSeq" id="WP_394845074.1">
    <property type="nucleotide sequence ID" value="NZ_CP089982.1"/>
</dbReference>
<evidence type="ECO:0000313" key="2">
    <source>
        <dbReference type="Proteomes" id="UP001379533"/>
    </source>
</evidence>
<protein>
    <submittedName>
        <fullName evidence="1">Zf-TFIIB domain-containing protein</fullName>
    </submittedName>
</protein>
<reference evidence="1 2" key="1">
    <citation type="submission" date="2021-12" db="EMBL/GenBank/DDBJ databases">
        <title>Discovery of the Pendulisporaceae a myxobacterial family with distinct sporulation behavior and unique specialized metabolism.</title>
        <authorList>
            <person name="Garcia R."/>
            <person name="Popoff A."/>
            <person name="Bader C.D."/>
            <person name="Loehr J."/>
            <person name="Walesch S."/>
            <person name="Walt C."/>
            <person name="Boldt J."/>
            <person name="Bunk B."/>
            <person name="Haeckl F.J.F.P.J."/>
            <person name="Gunesch A.P."/>
            <person name="Birkelbach J."/>
            <person name="Nuebel U."/>
            <person name="Pietschmann T."/>
            <person name="Bach T."/>
            <person name="Mueller R."/>
        </authorList>
    </citation>
    <scope>NUCLEOTIDE SEQUENCE [LARGE SCALE GENOMIC DNA]</scope>
    <source>
        <strain evidence="1 2">MSr12523</strain>
    </source>
</reference>
<dbReference type="Proteomes" id="UP001379533">
    <property type="component" value="Chromosome"/>
</dbReference>
<keyword evidence="2" id="KW-1185">Reference proteome</keyword>
<evidence type="ECO:0000313" key="1">
    <source>
        <dbReference type="EMBL" id="WXA94468.1"/>
    </source>
</evidence>
<accession>A0ABZ2K705</accession>
<organism evidence="1 2">
    <name type="scientific">Pendulispora brunnea</name>
    <dbReference type="NCBI Taxonomy" id="2905690"/>
    <lineage>
        <taxon>Bacteria</taxon>
        <taxon>Pseudomonadati</taxon>
        <taxon>Myxococcota</taxon>
        <taxon>Myxococcia</taxon>
        <taxon>Myxococcales</taxon>
        <taxon>Sorangiineae</taxon>
        <taxon>Pendulisporaceae</taxon>
        <taxon>Pendulispora</taxon>
    </lineage>
</organism>
<proteinExistence type="predicted"/>
<sequence length="171" mass="19194">MQGQLVCPHCPNRPLFEGARGTVKLHGCGVCGGLWIGNELAARLLQQVEPDALALAEQASRHGIPFPPLVARPGCPVCGVALRRITVHGTSTELDLCDAHGTWFDRDELQSVARFFEERRRAQAQIARNFPPPMRYDERDYDDYLQKNKWKMEPDRSGEIGLADVLDWLSD</sequence>